<evidence type="ECO:0000256" key="1">
    <source>
        <dbReference type="SAM" id="MobiDB-lite"/>
    </source>
</evidence>
<feature type="region of interest" description="Disordered" evidence="1">
    <location>
        <begin position="1"/>
        <end position="94"/>
    </location>
</feature>
<name>A0ABQ2MYJ8_9MICO</name>
<comment type="caution">
    <text evidence="2">The sequence shown here is derived from an EMBL/GenBank/DDBJ whole genome shotgun (WGS) entry which is preliminary data.</text>
</comment>
<organism evidence="2 3">
    <name type="scientific">Microbacterium nanhaiense</name>
    <dbReference type="NCBI Taxonomy" id="1301026"/>
    <lineage>
        <taxon>Bacteria</taxon>
        <taxon>Bacillati</taxon>
        <taxon>Actinomycetota</taxon>
        <taxon>Actinomycetes</taxon>
        <taxon>Micrococcales</taxon>
        <taxon>Microbacteriaceae</taxon>
        <taxon>Microbacterium</taxon>
    </lineage>
</organism>
<evidence type="ECO:0000313" key="3">
    <source>
        <dbReference type="Proteomes" id="UP000638043"/>
    </source>
</evidence>
<feature type="compositionally biased region" description="Basic and acidic residues" evidence="1">
    <location>
        <begin position="11"/>
        <end position="36"/>
    </location>
</feature>
<dbReference type="RefSeq" id="WP_188699957.1">
    <property type="nucleotide sequence ID" value="NZ_BMMQ01000002.1"/>
</dbReference>
<protein>
    <recommendedName>
        <fullName evidence="4">DNA primase</fullName>
    </recommendedName>
</protein>
<gene>
    <name evidence="2" type="ORF">GCM10010910_06310</name>
</gene>
<reference evidence="3" key="1">
    <citation type="journal article" date="2019" name="Int. J. Syst. Evol. Microbiol.">
        <title>The Global Catalogue of Microorganisms (GCM) 10K type strain sequencing project: providing services to taxonomists for standard genome sequencing and annotation.</title>
        <authorList>
            <consortium name="The Broad Institute Genomics Platform"/>
            <consortium name="The Broad Institute Genome Sequencing Center for Infectious Disease"/>
            <person name="Wu L."/>
            <person name="Ma J."/>
        </authorList>
    </citation>
    <scope>NUCLEOTIDE SEQUENCE [LARGE SCALE GENOMIC DNA]</scope>
    <source>
        <strain evidence="3">CGMCC 4.7181</strain>
    </source>
</reference>
<keyword evidence="3" id="KW-1185">Reference proteome</keyword>
<evidence type="ECO:0008006" key="4">
    <source>
        <dbReference type="Google" id="ProtNLM"/>
    </source>
</evidence>
<dbReference type="EMBL" id="BMMQ01000002">
    <property type="protein sequence ID" value="GGO60567.1"/>
    <property type="molecule type" value="Genomic_DNA"/>
</dbReference>
<feature type="compositionally biased region" description="Acidic residues" evidence="1">
    <location>
        <begin position="1"/>
        <end position="10"/>
    </location>
</feature>
<feature type="compositionally biased region" description="Acidic residues" evidence="1">
    <location>
        <begin position="43"/>
        <end position="94"/>
    </location>
</feature>
<proteinExistence type="predicted"/>
<accession>A0ABQ2MYJ8</accession>
<evidence type="ECO:0000313" key="2">
    <source>
        <dbReference type="EMBL" id="GGO60567.1"/>
    </source>
</evidence>
<sequence length="94" mass="10408">MSDRYDDDLTDAEKTALDEQIVERDSGDPNSDREYLQDLPPADAEDESDMDADDDLVDTELIETEDAVEEGGALPEEEGDVLFGEDDYGDGDEE</sequence>
<dbReference type="Proteomes" id="UP000638043">
    <property type="component" value="Unassembled WGS sequence"/>
</dbReference>